<sequence>MNHHRRGHSLTGISGIPKEKDENLQLFHSNHRSMFIPSSDESESPINSARLGRIAVASAKPRTGMDDLLNTEYGKHDYDWLLTPPGTPLFSTTDSCEFQRVAVAPKGVSSVRSASATKASRLSVTQTESTNPRRAVRSSSVSRPSLSSPNHSFSNSNSKNFLNTSTQSITSRPSTPVPRNPTPSRAATPTRTRPSPTPSKPTTPRPSTPTSRATIPASKSSLPATKSNSPAAKSSFPAIKSHFPATTPAAKPSFPATSRPSQPSPPAPLRSRPTTPTRRILATVTPPPAGPPRAASVGRTRGVSPQRHVAPIVPPDFPMDAPPNLRTTLPERPASAGRMRPGVALTARLGGNGPSEERQPSRVRPSSNGNGSGSEVVGIQKSQGGVARPPGGGASPVRRPVKPAGSTGESTGFGRNISKKSLDMALRHMDIRQATGGLRPLSATSLFPQSVRSVSSKARLGGLDPRASKTSNGTLGHAEKSSESSPEAKAMEGPTIDAKLNGRLMDPDFSASTRYDAILLKEDTKNTEWLHSPNGDNDPGLVFDHRFEPLPEPFGLP</sequence>
<feature type="compositionally biased region" description="Pro residues" evidence="1">
    <location>
        <begin position="195"/>
        <end position="207"/>
    </location>
</feature>
<keyword evidence="3" id="KW-1185">Reference proteome</keyword>
<dbReference type="GO" id="GO:0043622">
    <property type="term" value="P:cortical microtubule organization"/>
    <property type="evidence" value="ECO:0000318"/>
    <property type="project" value="GO_Central"/>
</dbReference>
<feature type="compositionally biased region" description="Low complexity" evidence="1">
    <location>
        <begin position="208"/>
        <end position="218"/>
    </location>
</feature>
<feature type="compositionally biased region" description="Polar residues" evidence="1">
    <location>
        <begin position="219"/>
        <end position="232"/>
    </location>
</feature>
<dbReference type="EMBL" id="KI394293">
    <property type="protein sequence ID" value="ERN04240.1"/>
    <property type="molecule type" value="Genomic_DNA"/>
</dbReference>
<evidence type="ECO:0000313" key="2">
    <source>
        <dbReference type="EMBL" id="ERN04240.1"/>
    </source>
</evidence>
<protein>
    <submittedName>
        <fullName evidence="2">Uncharacterized protein</fullName>
    </submittedName>
</protein>
<proteinExistence type="predicted"/>
<evidence type="ECO:0000313" key="3">
    <source>
        <dbReference type="Proteomes" id="UP000017836"/>
    </source>
</evidence>
<feature type="compositionally biased region" description="Polar residues" evidence="1">
    <location>
        <begin position="110"/>
        <end position="132"/>
    </location>
</feature>
<evidence type="ECO:0000256" key="1">
    <source>
        <dbReference type="SAM" id="MobiDB-lite"/>
    </source>
</evidence>
<dbReference type="KEGG" id="atr:18432394"/>
<organism evidence="2 3">
    <name type="scientific">Amborella trichopoda</name>
    <dbReference type="NCBI Taxonomy" id="13333"/>
    <lineage>
        <taxon>Eukaryota</taxon>
        <taxon>Viridiplantae</taxon>
        <taxon>Streptophyta</taxon>
        <taxon>Embryophyta</taxon>
        <taxon>Tracheophyta</taxon>
        <taxon>Spermatophyta</taxon>
        <taxon>Magnoliopsida</taxon>
        <taxon>Amborellales</taxon>
        <taxon>Amborellaceae</taxon>
        <taxon>Amborella</taxon>
    </lineage>
</organism>
<feature type="compositionally biased region" description="Low complexity" evidence="1">
    <location>
        <begin position="366"/>
        <end position="378"/>
    </location>
</feature>
<feature type="region of interest" description="Disordered" evidence="1">
    <location>
        <begin position="454"/>
        <end position="504"/>
    </location>
</feature>
<dbReference type="eggNOG" id="ENOG502QTMQ">
    <property type="taxonomic scope" value="Eukaryota"/>
</dbReference>
<feature type="compositionally biased region" description="Low complexity" evidence="1">
    <location>
        <begin position="137"/>
        <end position="166"/>
    </location>
</feature>
<dbReference type="Proteomes" id="UP000017836">
    <property type="component" value="Unassembled WGS sequence"/>
</dbReference>
<gene>
    <name evidence="2" type="ORF">AMTR_s00077p00146340</name>
</gene>
<dbReference type="OrthoDB" id="1927217at2759"/>
<feature type="compositionally biased region" description="Low complexity" evidence="1">
    <location>
        <begin position="483"/>
        <end position="492"/>
    </location>
</feature>
<feature type="compositionally biased region" description="Low complexity" evidence="1">
    <location>
        <begin position="269"/>
        <end position="279"/>
    </location>
</feature>
<accession>W1PB53</accession>
<feature type="compositionally biased region" description="Low complexity" evidence="1">
    <location>
        <begin position="182"/>
        <end position="194"/>
    </location>
</feature>
<feature type="region of interest" description="Disordered" evidence="1">
    <location>
        <begin position="106"/>
        <end position="416"/>
    </location>
</feature>
<dbReference type="HOGENOM" id="CLU_019544_1_0_1"/>
<dbReference type="STRING" id="13333.W1PB53"/>
<dbReference type="OMA" id="QYTSFTS"/>
<dbReference type="AlphaFoldDB" id="W1PB53"/>
<feature type="region of interest" description="Disordered" evidence="1">
    <location>
        <begin position="528"/>
        <end position="557"/>
    </location>
</feature>
<dbReference type="Gramene" id="ERN04240">
    <property type="protein sequence ID" value="ERN04240"/>
    <property type="gene ID" value="AMTR_s00077p00146340"/>
</dbReference>
<dbReference type="PANTHER" id="PTHR31949:SF2">
    <property type="entry name" value="OS05G0480600 PROTEIN"/>
    <property type="match status" value="1"/>
</dbReference>
<dbReference type="GO" id="GO:0055028">
    <property type="term" value="C:cortical microtubule"/>
    <property type="evidence" value="ECO:0000318"/>
    <property type="project" value="GO_Central"/>
</dbReference>
<name>W1PB53_AMBTC</name>
<reference evidence="3" key="1">
    <citation type="journal article" date="2013" name="Science">
        <title>The Amborella genome and the evolution of flowering plants.</title>
        <authorList>
            <consortium name="Amborella Genome Project"/>
        </authorList>
    </citation>
    <scope>NUCLEOTIDE SEQUENCE [LARGE SCALE GENOMIC DNA]</scope>
</reference>
<feature type="compositionally biased region" description="Pro residues" evidence="1">
    <location>
        <begin position="312"/>
        <end position="321"/>
    </location>
</feature>
<dbReference type="PANTHER" id="PTHR31949">
    <property type="entry name" value="GASTRIC MUCIN-LIKE PROTEIN"/>
    <property type="match status" value="1"/>
</dbReference>